<feature type="region of interest" description="Disordered" evidence="1">
    <location>
        <begin position="413"/>
        <end position="443"/>
    </location>
</feature>
<dbReference type="OrthoDB" id="446918at2759"/>
<feature type="region of interest" description="Disordered" evidence="1">
    <location>
        <begin position="1"/>
        <end position="21"/>
    </location>
</feature>
<evidence type="ECO:0000313" key="2">
    <source>
        <dbReference type="EMBL" id="CAI3986551.1"/>
    </source>
</evidence>
<protein>
    <submittedName>
        <fullName evidence="4">Peptidase A2 domain-containing protein</fullName>
    </submittedName>
</protein>
<sequence length="443" mass="50250">MAKRSQKRRVESALPGSRAEKEDKERRRYALELGTILEEACLPVSLQIVELEKPETAWIRIWGSRRSKTLRNRFRAWSRFRAWMIATYGLVWPKNVTQVINFVEELIDFGCPISFPGEFVAALTLLEQVGKVLESNRISSDPLLGEHLKSWKMTLVNNRPAKSYSGFIPKVVEPPELANYFPMVLSRLPTPRFHDGKWISNEQLCLVPETTNLFWTGHSARHFATQAAAAIGIGKERRDYLGRWAIGRVGSDAYLHTSRQVVEKVQQEILASLHAEGGYNEDELLDDFKEFAEKQGLVGFRVRRRHKVLPLSKLEPCLMLAEDSDDSLADEDVCQRRLVAEGPPVLEPQVDSSGNIPRYYITISRRNGFRRLHMSGACPVQAWKCQGMEEVQDIKQAAFDAVCLNCKRKIQSQENAEEADEDSDSVGDSSSTDSDIPEMEDAI</sequence>
<dbReference type="EMBL" id="CAMXCT010001091">
    <property type="protein sequence ID" value="CAI3986551.1"/>
    <property type="molecule type" value="Genomic_DNA"/>
</dbReference>
<evidence type="ECO:0000313" key="3">
    <source>
        <dbReference type="EMBL" id="CAL1139926.1"/>
    </source>
</evidence>
<dbReference type="EMBL" id="CAMXCT020001091">
    <property type="protein sequence ID" value="CAL1139926.1"/>
    <property type="molecule type" value="Genomic_DNA"/>
</dbReference>
<dbReference type="AlphaFoldDB" id="A0A9P1C7U4"/>
<evidence type="ECO:0000313" key="4">
    <source>
        <dbReference type="EMBL" id="CAL4773863.1"/>
    </source>
</evidence>
<comment type="caution">
    <text evidence="2">The sequence shown here is derived from an EMBL/GenBank/DDBJ whole genome shotgun (WGS) entry which is preliminary data.</text>
</comment>
<name>A0A9P1C7U4_9DINO</name>
<gene>
    <name evidence="2" type="ORF">C1SCF055_LOCUS13895</name>
</gene>
<feature type="compositionally biased region" description="Acidic residues" evidence="1">
    <location>
        <begin position="415"/>
        <end position="425"/>
    </location>
</feature>
<accession>A0A9P1C7U4</accession>
<dbReference type="EMBL" id="CAMXCT030001091">
    <property type="protein sequence ID" value="CAL4773863.1"/>
    <property type="molecule type" value="Genomic_DNA"/>
</dbReference>
<evidence type="ECO:0000256" key="1">
    <source>
        <dbReference type="SAM" id="MobiDB-lite"/>
    </source>
</evidence>
<reference evidence="3" key="2">
    <citation type="submission" date="2024-04" db="EMBL/GenBank/DDBJ databases">
        <authorList>
            <person name="Chen Y."/>
            <person name="Shah S."/>
            <person name="Dougan E. K."/>
            <person name="Thang M."/>
            <person name="Chan C."/>
        </authorList>
    </citation>
    <scope>NUCLEOTIDE SEQUENCE [LARGE SCALE GENOMIC DNA]</scope>
</reference>
<organism evidence="2">
    <name type="scientific">Cladocopium goreaui</name>
    <dbReference type="NCBI Taxonomy" id="2562237"/>
    <lineage>
        <taxon>Eukaryota</taxon>
        <taxon>Sar</taxon>
        <taxon>Alveolata</taxon>
        <taxon>Dinophyceae</taxon>
        <taxon>Suessiales</taxon>
        <taxon>Symbiodiniaceae</taxon>
        <taxon>Cladocopium</taxon>
    </lineage>
</organism>
<dbReference type="Proteomes" id="UP001152797">
    <property type="component" value="Unassembled WGS sequence"/>
</dbReference>
<reference evidence="2" key="1">
    <citation type="submission" date="2022-10" db="EMBL/GenBank/DDBJ databases">
        <authorList>
            <person name="Chen Y."/>
            <person name="Dougan E. K."/>
            <person name="Chan C."/>
            <person name="Rhodes N."/>
            <person name="Thang M."/>
        </authorList>
    </citation>
    <scope>NUCLEOTIDE SEQUENCE</scope>
</reference>
<keyword evidence="5" id="KW-1185">Reference proteome</keyword>
<proteinExistence type="predicted"/>
<evidence type="ECO:0000313" key="5">
    <source>
        <dbReference type="Proteomes" id="UP001152797"/>
    </source>
</evidence>